<keyword evidence="1" id="KW-0472">Membrane</keyword>
<proteinExistence type="predicted"/>
<feature type="transmembrane region" description="Helical" evidence="1">
    <location>
        <begin position="72"/>
        <end position="93"/>
    </location>
</feature>
<accession>A0A948WEH8</accession>
<organism evidence="2 3">
    <name type="scientific">Eiseniibacteriota bacterium</name>
    <dbReference type="NCBI Taxonomy" id="2212470"/>
    <lineage>
        <taxon>Bacteria</taxon>
        <taxon>Candidatus Eiseniibacteriota</taxon>
    </lineage>
</organism>
<feature type="transmembrane region" description="Helical" evidence="1">
    <location>
        <begin position="321"/>
        <end position="339"/>
    </location>
</feature>
<gene>
    <name evidence="2" type="ORF">KJ970_17840</name>
</gene>
<dbReference type="Proteomes" id="UP000777784">
    <property type="component" value="Unassembled WGS sequence"/>
</dbReference>
<feature type="transmembrane region" description="Helical" evidence="1">
    <location>
        <begin position="359"/>
        <end position="380"/>
    </location>
</feature>
<evidence type="ECO:0000256" key="1">
    <source>
        <dbReference type="SAM" id="Phobius"/>
    </source>
</evidence>
<evidence type="ECO:0000313" key="2">
    <source>
        <dbReference type="EMBL" id="MBU2692783.1"/>
    </source>
</evidence>
<feature type="transmembrane region" description="Helical" evidence="1">
    <location>
        <begin position="260"/>
        <end position="283"/>
    </location>
</feature>
<reference evidence="2" key="1">
    <citation type="submission" date="2021-05" db="EMBL/GenBank/DDBJ databases">
        <title>Energy efficiency and biological interactions define the core microbiome of deep oligotrophic groundwater.</title>
        <authorList>
            <person name="Mehrshad M."/>
            <person name="Lopez-Fernandez M."/>
            <person name="Bell E."/>
            <person name="Bernier-Latmani R."/>
            <person name="Bertilsson S."/>
            <person name="Dopson M."/>
        </authorList>
    </citation>
    <scope>NUCLEOTIDE SEQUENCE</scope>
    <source>
        <strain evidence="2">Modern_marine.mb.64</strain>
    </source>
</reference>
<feature type="transmembrane region" description="Helical" evidence="1">
    <location>
        <begin position="99"/>
        <end position="117"/>
    </location>
</feature>
<dbReference type="EMBL" id="JAHJDP010000100">
    <property type="protein sequence ID" value="MBU2692783.1"/>
    <property type="molecule type" value="Genomic_DNA"/>
</dbReference>
<evidence type="ECO:0000313" key="3">
    <source>
        <dbReference type="Proteomes" id="UP000777784"/>
    </source>
</evidence>
<sequence length="537" mass="59657">MSISMAVGFTLAWVCGHRGFFGFDQSILFDGGYRVFQGQIPYADFYIPTGPLSFWLQGIFFRILGVNYSATVALAAVLNAVGALLSFRLLMIITSGRRFAAFLGAVLTSVWLFPPFGTPWFEPIGHFFILLMVYLLVKAIYSYWDAPSYADLRNLPIITFAAGITAICALLTKQTVGIEAFLIAGLLWIGPPRRPGLRNLGAYPLDAFLLGIVSAAIVFGLWLFIFSDPGAFWHYTVDLPVGVGSGRLNLAIVKYKMSRLILFTPALWIVHILAGGVALIGIFRSVKDGLSAKRAALAAQLAVALALVTYLEMMIAANHGAIAAAFIGISWSLGLSLVCRFHHDEPGLGRVRPRRNHSVIIVIAPVLWILAAWVGLKIGWSRDVQDPVAGARLRPPLELAGLSGLRWQETVPGPGVVSEEDFVQLVQWLRDNPKPFFVWADYTILYGLCDVPSPQPVLWFHWDLTYPRGGDEALESRILRDLARNNVERIVYEAESWHGTEERLEDFPKLRRMMQAQFVEVHRIGPFRILERPAPLP</sequence>
<keyword evidence="1" id="KW-0812">Transmembrane</keyword>
<protein>
    <submittedName>
        <fullName evidence="2">Uncharacterized protein</fullName>
    </submittedName>
</protein>
<feature type="transmembrane region" description="Helical" evidence="1">
    <location>
        <begin position="295"/>
        <end position="315"/>
    </location>
</feature>
<feature type="transmembrane region" description="Helical" evidence="1">
    <location>
        <begin position="201"/>
        <end position="225"/>
    </location>
</feature>
<dbReference type="AlphaFoldDB" id="A0A948WEH8"/>
<comment type="caution">
    <text evidence="2">The sequence shown here is derived from an EMBL/GenBank/DDBJ whole genome shotgun (WGS) entry which is preliminary data.</text>
</comment>
<name>A0A948WEH8_UNCEI</name>
<keyword evidence="1" id="KW-1133">Transmembrane helix</keyword>
<feature type="transmembrane region" description="Helical" evidence="1">
    <location>
        <begin position="124"/>
        <end position="144"/>
    </location>
</feature>